<feature type="domain" description="Aminoglycoside phosphotransferase" evidence="1">
    <location>
        <begin position="204"/>
        <end position="296"/>
    </location>
</feature>
<dbReference type="EMBL" id="FOYL01000003">
    <property type="protein sequence ID" value="SFR12203.1"/>
    <property type="molecule type" value="Genomic_DNA"/>
</dbReference>
<dbReference type="STRING" id="84724.SAMN04488564_103757"/>
<dbReference type="InterPro" id="IPR002575">
    <property type="entry name" value="Aminoglycoside_PTrfase"/>
</dbReference>
<dbReference type="InterPro" id="IPR011009">
    <property type="entry name" value="Kinase-like_dom_sf"/>
</dbReference>
<reference evidence="3" key="1">
    <citation type="submission" date="2016-10" db="EMBL/GenBank/DDBJ databases">
        <authorList>
            <person name="Varghese N."/>
            <person name="Submissions S."/>
        </authorList>
    </citation>
    <scope>NUCLEOTIDE SEQUENCE [LARGE SCALE GENOMIC DNA]</scope>
    <source>
        <strain evidence="3">DSM 44232</strain>
    </source>
</reference>
<evidence type="ECO:0000259" key="1">
    <source>
        <dbReference type="Pfam" id="PF01636"/>
    </source>
</evidence>
<sequence>MTARKIIALVSAPGGFAGRTDALPVPTRDWYHVEPVNEVLEAHLGVRTNVLRLISAEGGTVPQDGLVTYHVEAYGEPDRTKLHPAQEPEADAEFLAPYARLGGPSELIAWADTHVERTGPSVQVRTWNLSTVHRLPTANGPVWLKAIPSFFADEGAVIEMVGAHDPTLVPTLIASAPHRILLADAPGDKCWPVTAEQVELIVPRWVAVQNALAGAARLRPTTVPMPSFGLPDTLTHGDFHPGNWRRSGEVIDWSDAVWGHPALDACRAMEYAGPELHDHIRKVWSEAWLAHRPDSRPLEALDVARRASHLHNAVKYQEFLDNIEESERIYHDGDPEVELRAVRRLVR</sequence>
<keyword evidence="2" id="KW-0418">Kinase</keyword>
<gene>
    <name evidence="2" type="ORF">SAMN04488564_103757</name>
</gene>
<proteinExistence type="predicted"/>
<keyword evidence="2" id="KW-0808">Transferase</keyword>
<accession>A0A1I6E3A7</accession>
<dbReference type="RefSeq" id="WP_218164465.1">
    <property type="nucleotide sequence ID" value="NZ_FOYL01000003.1"/>
</dbReference>
<evidence type="ECO:0000313" key="2">
    <source>
        <dbReference type="EMBL" id="SFR12203.1"/>
    </source>
</evidence>
<dbReference type="AlphaFoldDB" id="A0A1I6E3A7"/>
<dbReference type="GO" id="GO:0016301">
    <property type="term" value="F:kinase activity"/>
    <property type="evidence" value="ECO:0007669"/>
    <property type="project" value="UniProtKB-KW"/>
</dbReference>
<organism evidence="2 3">
    <name type="scientific">Lentzea waywayandensis</name>
    <dbReference type="NCBI Taxonomy" id="84724"/>
    <lineage>
        <taxon>Bacteria</taxon>
        <taxon>Bacillati</taxon>
        <taxon>Actinomycetota</taxon>
        <taxon>Actinomycetes</taxon>
        <taxon>Pseudonocardiales</taxon>
        <taxon>Pseudonocardiaceae</taxon>
        <taxon>Lentzea</taxon>
    </lineage>
</organism>
<dbReference type="Pfam" id="PF01636">
    <property type="entry name" value="APH"/>
    <property type="match status" value="1"/>
</dbReference>
<protein>
    <submittedName>
        <fullName evidence="2">Ser/Thr protein kinase RdoA involved in Cpx stress response, MazF antagonist</fullName>
    </submittedName>
</protein>
<evidence type="ECO:0000313" key="3">
    <source>
        <dbReference type="Proteomes" id="UP000198583"/>
    </source>
</evidence>
<name>A0A1I6E3A7_9PSEU</name>
<dbReference type="Proteomes" id="UP000198583">
    <property type="component" value="Unassembled WGS sequence"/>
</dbReference>
<keyword evidence="3" id="KW-1185">Reference proteome</keyword>
<dbReference type="SUPFAM" id="SSF56112">
    <property type="entry name" value="Protein kinase-like (PK-like)"/>
    <property type="match status" value="1"/>
</dbReference>
<dbReference type="Gene3D" id="3.90.1200.10">
    <property type="match status" value="1"/>
</dbReference>